<protein>
    <submittedName>
        <fullName evidence="2">Putative tail protein</fullName>
    </submittedName>
</protein>
<accession>A0A6M3M1R6</accession>
<gene>
    <name evidence="2" type="ORF">MM171A00110_0048</name>
</gene>
<proteinExistence type="predicted"/>
<dbReference type="AlphaFoldDB" id="A0A6M3M1R6"/>
<dbReference type="InterPro" id="IPR009350">
    <property type="entry name" value="Phage_tail_T"/>
</dbReference>
<evidence type="ECO:0000313" key="2">
    <source>
        <dbReference type="EMBL" id="QJB01388.1"/>
    </source>
</evidence>
<sequence>MSTLEFHRWAKYRKERGSLNVGLRIERSVAVLSAMYANKISKDGGFKFTDFIPHEGNRALSLEEAMKAWA</sequence>
<name>A0A6M3M1R6_9ZZZZ</name>
<dbReference type="EMBL" id="MT143708">
    <property type="protein sequence ID" value="QJB01388.1"/>
    <property type="molecule type" value="Genomic_DNA"/>
</dbReference>
<dbReference type="Pfam" id="PF06223">
    <property type="entry name" value="Phage_tail_T"/>
    <property type="match status" value="1"/>
</dbReference>
<reference evidence="2" key="1">
    <citation type="submission" date="2020-03" db="EMBL/GenBank/DDBJ databases">
        <title>The deep terrestrial virosphere.</title>
        <authorList>
            <person name="Holmfeldt K."/>
            <person name="Nilsson E."/>
            <person name="Simone D."/>
            <person name="Lopez-Fernandez M."/>
            <person name="Wu X."/>
            <person name="de Brujin I."/>
            <person name="Lundin D."/>
            <person name="Andersson A."/>
            <person name="Bertilsson S."/>
            <person name="Dopson M."/>
        </authorList>
    </citation>
    <scope>NUCLEOTIDE SEQUENCE</scope>
    <source>
        <strain evidence="2">MM171A00110</strain>
    </source>
</reference>
<evidence type="ECO:0000259" key="1">
    <source>
        <dbReference type="Pfam" id="PF06223"/>
    </source>
</evidence>
<feature type="domain" description="Minor tail T" evidence="1">
    <location>
        <begin position="5"/>
        <end position="69"/>
    </location>
</feature>
<organism evidence="2">
    <name type="scientific">viral metagenome</name>
    <dbReference type="NCBI Taxonomy" id="1070528"/>
    <lineage>
        <taxon>unclassified sequences</taxon>
        <taxon>metagenomes</taxon>
        <taxon>organismal metagenomes</taxon>
    </lineage>
</organism>